<feature type="region of interest" description="Disordered" evidence="1">
    <location>
        <begin position="1"/>
        <end position="34"/>
    </location>
</feature>
<dbReference type="EMBL" id="VICG01000012">
    <property type="protein sequence ID" value="KAA8566549.1"/>
    <property type="molecule type" value="Genomic_DNA"/>
</dbReference>
<organism evidence="2 3">
    <name type="scientific">Monilinia fructicola</name>
    <name type="common">Brown rot fungus</name>
    <name type="synonym">Ciboria fructicola</name>
    <dbReference type="NCBI Taxonomy" id="38448"/>
    <lineage>
        <taxon>Eukaryota</taxon>
        <taxon>Fungi</taxon>
        <taxon>Dikarya</taxon>
        <taxon>Ascomycota</taxon>
        <taxon>Pezizomycotina</taxon>
        <taxon>Leotiomycetes</taxon>
        <taxon>Helotiales</taxon>
        <taxon>Sclerotiniaceae</taxon>
        <taxon>Monilinia</taxon>
    </lineage>
</organism>
<accession>A0A5M9JF47</accession>
<name>A0A5M9JF47_MONFR</name>
<feature type="compositionally biased region" description="Low complexity" evidence="1">
    <location>
        <begin position="8"/>
        <end position="31"/>
    </location>
</feature>
<comment type="caution">
    <text evidence="2">The sequence shown here is derived from an EMBL/GenBank/DDBJ whole genome shotgun (WGS) entry which is preliminary data.</text>
</comment>
<dbReference type="Proteomes" id="UP000322873">
    <property type="component" value="Unassembled WGS sequence"/>
</dbReference>
<proteinExistence type="predicted"/>
<dbReference type="AlphaFoldDB" id="A0A5M9JF47"/>
<evidence type="ECO:0000313" key="3">
    <source>
        <dbReference type="Proteomes" id="UP000322873"/>
    </source>
</evidence>
<reference evidence="2 3" key="1">
    <citation type="submission" date="2019-06" db="EMBL/GenBank/DDBJ databases">
        <title>Genome Sequence of the Brown Rot Fungal Pathogen Monilinia fructicola.</title>
        <authorList>
            <person name="De Miccolis Angelini R.M."/>
            <person name="Landi L."/>
            <person name="Abate D."/>
            <person name="Pollastro S."/>
            <person name="Romanazzi G."/>
            <person name="Faretra F."/>
        </authorList>
    </citation>
    <scope>NUCLEOTIDE SEQUENCE [LARGE SCALE GENOMIC DNA]</scope>
    <source>
        <strain evidence="2 3">Mfrc123</strain>
    </source>
</reference>
<protein>
    <submittedName>
        <fullName evidence="2">Uncharacterized protein</fullName>
    </submittedName>
</protein>
<keyword evidence="3" id="KW-1185">Reference proteome</keyword>
<evidence type="ECO:0000256" key="1">
    <source>
        <dbReference type="SAM" id="MobiDB-lite"/>
    </source>
</evidence>
<gene>
    <name evidence="2" type="ORF">EYC84_009099</name>
</gene>
<sequence>MRGEENIPLPSSDSSSLSLSPMRTSSSSLDPPDMKSSSESILLLLVCGEGSAVVCSEDAKVDAAAEAIRLLDRVSLLSLGGIASAAFLFLDWDEMVTVSECLARQNRRGPTHTTRLPKMDDFGVNDPRGLKIDQGFAETFLLLLEGRRKKEEGRRNKMCFLEVETN</sequence>
<evidence type="ECO:0000313" key="2">
    <source>
        <dbReference type="EMBL" id="KAA8566549.1"/>
    </source>
</evidence>